<dbReference type="WBParaSite" id="BXY_1069600.1">
    <property type="protein sequence ID" value="BXY_1069600.1"/>
    <property type="gene ID" value="BXY_1069600"/>
</dbReference>
<feature type="domain" description="HTH CENPB-type" evidence="2">
    <location>
        <begin position="144"/>
        <end position="215"/>
    </location>
</feature>
<reference evidence="4" key="2">
    <citation type="submission" date="2020-08" db="EMBL/GenBank/DDBJ databases">
        <authorList>
            <person name="Kikuchi T."/>
        </authorList>
    </citation>
    <scope>NUCLEOTIDE SEQUENCE</scope>
    <source>
        <strain evidence="3">Ka4C1</strain>
    </source>
</reference>
<dbReference type="Proteomes" id="UP000659654">
    <property type="component" value="Unassembled WGS sequence"/>
</dbReference>
<protein>
    <submittedName>
        <fullName evidence="3">(pine wood nematode) hypothetical protein</fullName>
    </submittedName>
    <submittedName>
        <fullName evidence="7">HTH CENPB-type domain-containing protein</fullName>
    </submittedName>
</protein>
<dbReference type="GO" id="GO:0003677">
    <property type="term" value="F:DNA binding"/>
    <property type="evidence" value="ECO:0007669"/>
    <property type="project" value="UniProtKB-KW"/>
</dbReference>
<keyword evidence="6" id="KW-1185">Reference proteome</keyword>
<proteinExistence type="predicted"/>
<sequence>MEQSFAFRPAKILAVLVRDFGIDNSAQPLSRDEHKLAKVIYGMLDRCRAGDEYEVDEEDDMTTDPDYVPENDNCVAVDAIDQLETQISFPSGEIVSLDRAVEAINYYRDTQKNTRSLASMYKKFRFIKADSDLKKLRLVEKQRERAVSRRDQFRVLNQLVAKSVKEKIEEGIGIHDTDIMLMALKANDQVGIRGFIASQSWVTDFKRIHSIVSRHITTFVSKRSMVNREHTASKATALVEKIKSMVGTGRGKVPYSAILNTDQSALLKELPSNRSLAYRGEKTIQRIVQSVSSITHSITIMPTIYADGKVCPKLFIVMKEKDGKFPSTFRFRSDFLVVRAGHSHIMTKPLLLEYIENCIVHPGMPPKTIFLCDSWSSFKDHESMKSKMPPGKQLEVENIPPKATSLIQPLDVGFFRTFKAMERRVYSRVLLENLDFKFYQREIIVALPAKTESGEGRNPVPSAGAGIGVASSSRINTCPLEGFPVFLSSPPKVISGKAEKERKEGKSCDIGD</sequence>
<name>A0A1I7SCE5_BURXY</name>
<evidence type="ECO:0000313" key="4">
    <source>
        <dbReference type="EMBL" id="CAG9094256.1"/>
    </source>
</evidence>
<dbReference type="SMART" id="SM00674">
    <property type="entry name" value="CENPB"/>
    <property type="match status" value="1"/>
</dbReference>
<reference evidence="7" key="1">
    <citation type="submission" date="2016-11" db="UniProtKB">
        <authorList>
            <consortium name="WormBaseParasite"/>
        </authorList>
    </citation>
    <scope>IDENTIFICATION</scope>
</reference>
<evidence type="ECO:0000256" key="1">
    <source>
        <dbReference type="ARBA" id="ARBA00023125"/>
    </source>
</evidence>
<dbReference type="AlphaFoldDB" id="A0A1I7SCE5"/>
<dbReference type="Proteomes" id="UP000582659">
    <property type="component" value="Unassembled WGS sequence"/>
</dbReference>
<dbReference type="Proteomes" id="UP000095284">
    <property type="component" value="Unplaced"/>
</dbReference>
<dbReference type="eggNOG" id="KOG3105">
    <property type="taxonomic scope" value="Eukaryota"/>
</dbReference>
<dbReference type="EMBL" id="CAJFCV020000002">
    <property type="protein sequence ID" value="CAG9094256.1"/>
    <property type="molecule type" value="Genomic_DNA"/>
</dbReference>
<dbReference type="InterPro" id="IPR006600">
    <property type="entry name" value="HTH_CenpB_DNA-bd_dom"/>
</dbReference>
<organism evidence="5 7">
    <name type="scientific">Bursaphelenchus xylophilus</name>
    <name type="common">Pinewood nematode worm</name>
    <name type="synonym">Aphelenchoides xylophilus</name>
    <dbReference type="NCBI Taxonomy" id="6326"/>
    <lineage>
        <taxon>Eukaryota</taxon>
        <taxon>Metazoa</taxon>
        <taxon>Ecdysozoa</taxon>
        <taxon>Nematoda</taxon>
        <taxon>Chromadorea</taxon>
        <taxon>Rhabditida</taxon>
        <taxon>Tylenchina</taxon>
        <taxon>Tylenchomorpha</taxon>
        <taxon>Aphelenchoidea</taxon>
        <taxon>Aphelenchoididae</taxon>
        <taxon>Bursaphelenchus</taxon>
    </lineage>
</organism>
<accession>A0A1I7SCE5</accession>
<evidence type="ECO:0000313" key="6">
    <source>
        <dbReference type="Proteomes" id="UP000659654"/>
    </source>
</evidence>
<evidence type="ECO:0000313" key="3">
    <source>
        <dbReference type="EMBL" id="CAD5214152.1"/>
    </source>
</evidence>
<keyword evidence="1" id="KW-0238">DNA-binding</keyword>
<dbReference type="EMBL" id="CAJFDI010000002">
    <property type="protein sequence ID" value="CAD5214152.1"/>
    <property type="molecule type" value="Genomic_DNA"/>
</dbReference>
<dbReference type="SMR" id="A0A1I7SCE5"/>
<gene>
    <name evidence="3" type="ORF">BXYJ_LOCUS3387</name>
</gene>
<dbReference type="PROSITE" id="PS51253">
    <property type="entry name" value="HTH_CENPB"/>
    <property type="match status" value="1"/>
</dbReference>
<evidence type="ECO:0000313" key="5">
    <source>
        <dbReference type="Proteomes" id="UP000095284"/>
    </source>
</evidence>
<dbReference type="OrthoDB" id="5876883at2759"/>
<evidence type="ECO:0000259" key="2">
    <source>
        <dbReference type="PROSITE" id="PS51253"/>
    </source>
</evidence>
<evidence type="ECO:0000313" key="7">
    <source>
        <dbReference type="WBParaSite" id="BXY_1069600.1"/>
    </source>
</evidence>